<sequence>MCVCAHVCLHMPVCVCVHVCLHMPVCVCVHVCPPHSSMAKGKGKGKKAAEPKGRKVTLKMARAALKVTVDGKRRLDLSNMGIAAFPRCILALSDVDELDLSRNLLRKLPDSISSFASLRWLDLHSNQLESLPPTIARLQKLHTLNLSNNRLTAAGLPPELGLLADLRRLNLGLNRLDSAPHFLCALRELRELALFGNLLSREPAHLRHLPKLLRLNMADNPLPPPSPPLDTVWRAPDLLLVRHSCLCDACHQRCHHMQERIHSRASAPRSHHSKAALTTATLSVPNAVPPHDQEAWR</sequence>
<dbReference type="Pfam" id="PF00560">
    <property type="entry name" value="LRR_1"/>
    <property type="match status" value="1"/>
</dbReference>
<dbReference type="PRINTS" id="PR00019">
    <property type="entry name" value="LEURICHRPT"/>
</dbReference>
<dbReference type="AlphaFoldDB" id="A0ABD1KRI5"/>
<keyword evidence="2" id="KW-0677">Repeat</keyword>
<dbReference type="Gene3D" id="3.80.10.10">
    <property type="entry name" value="Ribonuclease Inhibitor"/>
    <property type="match status" value="1"/>
</dbReference>
<evidence type="ECO:0000313" key="5">
    <source>
        <dbReference type="EMBL" id="KAL2101782.1"/>
    </source>
</evidence>
<accession>A0ABD1KRI5</accession>
<dbReference type="Proteomes" id="UP001591681">
    <property type="component" value="Unassembled WGS sequence"/>
</dbReference>
<keyword evidence="4" id="KW-0732">Signal</keyword>
<evidence type="ECO:0000256" key="4">
    <source>
        <dbReference type="SAM" id="SignalP"/>
    </source>
</evidence>
<evidence type="ECO:0000256" key="2">
    <source>
        <dbReference type="ARBA" id="ARBA00022737"/>
    </source>
</evidence>
<dbReference type="SMART" id="SM00369">
    <property type="entry name" value="LRR_TYP"/>
    <property type="match status" value="4"/>
</dbReference>
<evidence type="ECO:0000313" key="6">
    <source>
        <dbReference type="Proteomes" id="UP001591681"/>
    </source>
</evidence>
<dbReference type="EMBL" id="JBHFQA010000003">
    <property type="protein sequence ID" value="KAL2101782.1"/>
    <property type="molecule type" value="Genomic_DNA"/>
</dbReference>
<keyword evidence="1" id="KW-0433">Leucine-rich repeat</keyword>
<feature type="signal peptide" evidence="4">
    <location>
        <begin position="1"/>
        <end position="28"/>
    </location>
</feature>
<dbReference type="InterPro" id="IPR050216">
    <property type="entry name" value="LRR_domain-containing"/>
</dbReference>
<dbReference type="InterPro" id="IPR003591">
    <property type="entry name" value="Leu-rich_rpt_typical-subtyp"/>
</dbReference>
<evidence type="ECO:0008006" key="7">
    <source>
        <dbReference type="Google" id="ProtNLM"/>
    </source>
</evidence>
<dbReference type="InterPro" id="IPR032675">
    <property type="entry name" value="LRR_dom_sf"/>
</dbReference>
<feature type="chain" id="PRO_5044878994" description="Leucine rich repeat containing 18a" evidence="4">
    <location>
        <begin position="29"/>
        <end position="297"/>
    </location>
</feature>
<name>A0ABD1KRI5_9TELE</name>
<dbReference type="Pfam" id="PF13855">
    <property type="entry name" value="LRR_8"/>
    <property type="match status" value="1"/>
</dbReference>
<evidence type="ECO:0000256" key="3">
    <source>
        <dbReference type="SAM" id="MobiDB-lite"/>
    </source>
</evidence>
<dbReference type="PANTHER" id="PTHR48051:SF42">
    <property type="entry name" value="LEUCINE-RICH REPEAT-CONTAINING PROTEIN 18-LIKE"/>
    <property type="match status" value="1"/>
</dbReference>
<organism evidence="5 6">
    <name type="scientific">Coilia grayii</name>
    <name type="common">Gray's grenadier anchovy</name>
    <dbReference type="NCBI Taxonomy" id="363190"/>
    <lineage>
        <taxon>Eukaryota</taxon>
        <taxon>Metazoa</taxon>
        <taxon>Chordata</taxon>
        <taxon>Craniata</taxon>
        <taxon>Vertebrata</taxon>
        <taxon>Euteleostomi</taxon>
        <taxon>Actinopterygii</taxon>
        <taxon>Neopterygii</taxon>
        <taxon>Teleostei</taxon>
        <taxon>Clupei</taxon>
        <taxon>Clupeiformes</taxon>
        <taxon>Clupeoidei</taxon>
        <taxon>Engraulidae</taxon>
        <taxon>Coilinae</taxon>
        <taxon>Coilia</taxon>
    </lineage>
</organism>
<dbReference type="SUPFAM" id="SSF52075">
    <property type="entry name" value="Outer arm dynein light chain 1"/>
    <property type="match status" value="1"/>
</dbReference>
<gene>
    <name evidence="5" type="ORF">ACEWY4_003543</name>
</gene>
<comment type="caution">
    <text evidence="5">The sequence shown here is derived from an EMBL/GenBank/DDBJ whole genome shotgun (WGS) entry which is preliminary data.</text>
</comment>
<evidence type="ECO:0000256" key="1">
    <source>
        <dbReference type="ARBA" id="ARBA00022614"/>
    </source>
</evidence>
<proteinExistence type="predicted"/>
<keyword evidence="6" id="KW-1185">Reference proteome</keyword>
<protein>
    <recommendedName>
        <fullName evidence="7">Leucine rich repeat containing 18a</fullName>
    </recommendedName>
</protein>
<feature type="region of interest" description="Disordered" evidence="3">
    <location>
        <begin position="262"/>
        <end position="297"/>
    </location>
</feature>
<dbReference type="InterPro" id="IPR001611">
    <property type="entry name" value="Leu-rich_rpt"/>
</dbReference>
<reference evidence="5 6" key="1">
    <citation type="submission" date="2024-09" db="EMBL/GenBank/DDBJ databases">
        <title>A chromosome-level genome assembly of Gray's grenadier anchovy, Coilia grayii.</title>
        <authorList>
            <person name="Fu Z."/>
        </authorList>
    </citation>
    <scope>NUCLEOTIDE SEQUENCE [LARGE SCALE GENOMIC DNA]</scope>
    <source>
        <strain evidence="5">G4</strain>
        <tissue evidence="5">Muscle</tissue>
    </source>
</reference>
<dbReference type="PROSITE" id="PS51450">
    <property type="entry name" value="LRR"/>
    <property type="match status" value="1"/>
</dbReference>
<dbReference type="PANTHER" id="PTHR48051">
    <property type="match status" value="1"/>
</dbReference>